<keyword evidence="1" id="KW-0812">Transmembrane</keyword>
<accession>A0AA39JMI7</accession>
<dbReference type="RefSeq" id="XP_060325349.1">
    <property type="nucleotide sequence ID" value="XM_060484238.1"/>
</dbReference>
<organism evidence="2 3">
    <name type="scientific">Armillaria tabescens</name>
    <name type="common">Ringless honey mushroom</name>
    <name type="synonym">Agaricus tabescens</name>
    <dbReference type="NCBI Taxonomy" id="1929756"/>
    <lineage>
        <taxon>Eukaryota</taxon>
        <taxon>Fungi</taxon>
        <taxon>Dikarya</taxon>
        <taxon>Basidiomycota</taxon>
        <taxon>Agaricomycotina</taxon>
        <taxon>Agaricomycetes</taxon>
        <taxon>Agaricomycetidae</taxon>
        <taxon>Agaricales</taxon>
        <taxon>Marasmiineae</taxon>
        <taxon>Physalacriaceae</taxon>
        <taxon>Desarmillaria</taxon>
    </lineage>
</organism>
<proteinExistence type="predicted"/>
<dbReference type="GeneID" id="85367786"/>
<keyword evidence="3" id="KW-1185">Reference proteome</keyword>
<comment type="caution">
    <text evidence="2">The sequence shown here is derived from an EMBL/GenBank/DDBJ whole genome shotgun (WGS) entry which is preliminary data.</text>
</comment>
<dbReference type="AlphaFoldDB" id="A0AA39JMI7"/>
<protein>
    <submittedName>
        <fullName evidence="2">Uncharacterized protein</fullName>
    </submittedName>
</protein>
<dbReference type="EMBL" id="JAUEPS010000051">
    <property type="protein sequence ID" value="KAK0445002.1"/>
    <property type="molecule type" value="Genomic_DNA"/>
</dbReference>
<evidence type="ECO:0000256" key="1">
    <source>
        <dbReference type="SAM" id="Phobius"/>
    </source>
</evidence>
<keyword evidence="1" id="KW-0472">Membrane</keyword>
<dbReference type="Proteomes" id="UP001175211">
    <property type="component" value="Unassembled WGS sequence"/>
</dbReference>
<feature type="transmembrane region" description="Helical" evidence="1">
    <location>
        <begin position="40"/>
        <end position="61"/>
    </location>
</feature>
<gene>
    <name evidence="2" type="ORF">EV420DRAFT_979990</name>
</gene>
<reference evidence="2" key="1">
    <citation type="submission" date="2023-06" db="EMBL/GenBank/DDBJ databases">
        <authorList>
            <consortium name="Lawrence Berkeley National Laboratory"/>
            <person name="Ahrendt S."/>
            <person name="Sahu N."/>
            <person name="Indic B."/>
            <person name="Wong-Bajracharya J."/>
            <person name="Merenyi Z."/>
            <person name="Ke H.-M."/>
            <person name="Monk M."/>
            <person name="Kocsube S."/>
            <person name="Drula E."/>
            <person name="Lipzen A."/>
            <person name="Balint B."/>
            <person name="Henrissat B."/>
            <person name="Andreopoulos B."/>
            <person name="Martin F.M."/>
            <person name="Harder C.B."/>
            <person name="Rigling D."/>
            <person name="Ford K.L."/>
            <person name="Foster G.D."/>
            <person name="Pangilinan J."/>
            <person name="Papanicolaou A."/>
            <person name="Barry K."/>
            <person name="LaButti K."/>
            <person name="Viragh M."/>
            <person name="Koriabine M."/>
            <person name="Yan M."/>
            <person name="Riley R."/>
            <person name="Champramary S."/>
            <person name="Plett K.L."/>
            <person name="Tsai I.J."/>
            <person name="Slot J."/>
            <person name="Sipos G."/>
            <person name="Plett J."/>
            <person name="Nagy L.G."/>
            <person name="Grigoriev I.V."/>
        </authorList>
    </citation>
    <scope>NUCLEOTIDE SEQUENCE</scope>
    <source>
        <strain evidence="2">CCBAS 213</strain>
    </source>
</reference>
<keyword evidence="1" id="KW-1133">Transmembrane helix</keyword>
<name>A0AA39JMI7_ARMTA</name>
<evidence type="ECO:0000313" key="2">
    <source>
        <dbReference type="EMBL" id="KAK0445002.1"/>
    </source>
</evidence>
<sequence length="62" mass="6833">MSNLMFLRVYTHSTRACLAPSLCLSLLRWALIMDHDHRLVSIICLAGACALSNGHGVIFTFA</sequence>
<evidence type="ECO:0000313" key="3">
    <source>
        <dbReference type="Proteomes" id="UP001175211"/>
    </source>
</evidence>